<organism evidence="6 7">
    <name type="scientific">Bartonella japonica</name>
    <dbReference type="NCBI Taxonomy" id="357761"/>
    <lineage>
        <taxon>Bacteria</taxon>
        <taxon>Pseudomonadati</taxon>
        <taxon>Pseudomonadota</taxon>
        <taxon>Alphaproteobacteria</taxon>
        <taxon>Hyphomicrobiales</taxon>
        <taxon>Bartonellaceae</taxon>
        <taxon>Bartonella</taxon>
    </lineage>
</organism>
<dbReference type="Pfam" id="PF25967">
    <property type="entry name" value="RND-MFP_C"/>
    <property type="match status" value="1"/>
</dbReference>
<dbReference type="Gene3D" id="2.40.50.100">
    <property type="match status" value="1"/>
</dbReference>
<evidence type="ECO:0000256" key="1">
    <source>
        <dbReference type="ARBA" id="ARBA00009477"/>
    </source>
</evidence>
<protein>
    <submittedName>
        <fullName evidence="6">RND family efflux transporter MFP subunit</fullName>
    </submittedName>
</protein>
<dbReference type="Pfam" id="PF25954">
    <property type="entry name" value="Beta-barrel_RND_2"/>
    <property type="match status" value="1"/>
</dbReference>
<dbReference type="PANTHER" id="PTHR30469">
    <property type="entry name" value="MULTIDRUG RESISTANCE PROTEIN MDTA"/>
    <property type="match status" value="1"/>
</dbReference>
<feature type="domain" description="CzcB-like barrel-sandwich hybrid" evidence="5">
    <location>
        <begin position="84"/>
        <end position="207"/>
    </location>
</feature>
<dbReference type="Proteomes" id="UP001549112">
    <property type="component" value="Unassembled WGS sequence"/>
</dbReference>
<evidence type="ECO:0000313" key="7">
    <source>
        <dbReference type="Proteomes" id="UP001549112"/>
    </source>
</evidence>
<dbReference type="PANTHER" id="PTHR30469:SF16">
    <property type="entry name" value="HAE1 FAMILY EFFLUX PUMP MFP COMPONENT"/>
    <property type="match status" value="1"/>
</dbReference>
<keyword evidence="2" id="KW-0812">Transmembrane</keyword>
<evidence type="ECO:0000256" key="2">
    <source>
        <dbReference type="SAM" id="Phobius"/>
    </source>
</evidence>
<dbReference type="Gene3D" id="2.40.420.20">
    <property type="match status" value="1"/>
</dbReference>
<dbReference type="Gene3D" id="1.10.287.470">
    <property type="entry name" value="Helix hairpin bin"/>
    <property type="match status" value="1"/>
</dbReference>
<gene>
    <name evidence="6" type="ORF">ABID39_000325</name>
</gene>
<evidence type="ECO:0000259" key="4">
    <source>
        <dbReference type="Pfam" id="PF25967"/>
    </source>
</evidence>
<dbReference type="NCBIfam" id="TIGR01730">
    <property type="entry name" value="RND_mfp"/>
    <property type="match status" value="1"/>
</dbReference>
<dbReference type="InterPro" id="IPR006143">
    <property type="entry name" value="RND_pump_MFP"/>
</dbReference>
<dbReference type="Gene3D" id="2.40.30.170">
    <property type="match status" value="1"/>
</dbReference>
<proteinExistence type="inferred from homology"/>
<dbReference type="SUPFAM" id="SSF111369">
    <property type="entry name" value="HlyD-like secretion proteins"/>
    <property type="match status" value="1"/>
</dbReference>
<dbReference type="EMBL" id="JBEPLT010000001">
    <property type="protein sequence ID" value="MET3559655.1"/>
    <property type="molecule type" value="Genomic_DNA"/>
</dbReference>
<evidence type="ECO:0000313" key="6">
    <source>
        <dbReference type="EMBL" id="MET3559655.1"/>
    </source>
</evidence>
<comment type="caution">
    <text evidence="6">The sequence shown here is derived from an EMBL/GenBank/DDBJ whole genome shotgun (WGS) entry which is preliminary data.</text>
</comment>
<keyword evidence="2" id="KW-0472">Membrane</keyword>
<sequence length="376" mass="41739">MRLFKKIFPLVLFIVILTVAYWVGKHSSEKRIALINKTTSSSHKASKVTKEKSTTNVVVDLVKIQDFYEHLNTLGSGQAFAEVALTPWSSGVVDKIFVSAGTKVQMGDVIAKLDSEKEKIAVEKAKVQRDNSALTLSRVLKLRASKTATEVQEITARLELENANLALRNAELDLDRRTIRAPINGIVGILPINTGNTVTLNTVIGRIENRERILVDIWVPERYISYIHKGDKVTATLTAQPDKTFVGHIYAIDNVVDPESRTLHVQVEIKNEKDTLMSGMSFSIALQFYGGSFHVVHPLAVQWNSKGSFVWRVKEGKVESIPVSIIQHKEDKIFVKAPLKNGDQVVIQGVQMLRPGSKVTINEANADQQQLSAPRG</sequence>
<evidence type="ECO:0000259" key="5">
    <source>
        <dbReference type="Pfam" id="PF25973"/>
    </source>
</evidence>
<feature type="transmembrane region" description="Helical" evidence="2">
    <location>
        <begin position="7"/>
        <end position="24"/>
    </location>
</feature>
<keyword evidence="7" id="KW-1185">Reference proteome</keyword>
<dbReference type="Pfam" id="PF25973">
    <property type="entry name" value="BSH_CzcB"/>
    <property type="match status" value="1"/>
</dbReference>
<dbReference type="InterPro" id="IPR058627">
    <property type="entry name" value="MdtA-like_C"/>
</dbReference>
<keyword evidence="2" id="KW-1133">Transmembrane helix</keyword>
<feature type="domain" description="Multidrug resistance protein MdtA-like C-terminal permuted SH3" evidence="4">
    <location>
        <begin position="300"/>
        <end position="351"/>
    </location>
</feature>
<feature type="domain" description="CusB-like beta-barrel" evidence="3">
    <location>
        <begin position="216"/>
        <end position="286"/>
    </location>
</feature>
<accession>A0ABV2FME4</accession>
<name>A0ABV2FME4_9HYPH</name>
<dbReference type="InterPro" id="IPR058792">
    <property type="entry name" value="Beta-barrel_RND_2"/>
</dbReference>
<evidence type="ECO:0000259" key="3">
    <source>
        <dbReference type="Pfam" id="PF25954"/>
    </source>
</evidence>
<reference evidence="6 7" key="1">
    <citation type="submission" date="2024-06" db="EMBL/GenBank/DDBJ databases">
        <title>Genomic Encyclopedia of Type Strains, Phase IV (KMG-IV): sequencing the most valuable type-strain genomes for metagenomic binning, comparative biology and taxonomic classification.</title>
        <authorList>
            <person name="Goeker M."/>
        </authorList>
    </citation>
    <scope>NUCLEOTIDE SEQUENCE [LARGE SCALE GENOMIC DNA]</scope>
    <source>
        <strain evidence="6 7">DSM 23650</strain>
    </source>
</reference>
<comment type="similarity">
    <text evidence="1">Belongs to the membrane fusion protein (MFP) (TC 8.A.1) family.</text>
</comment>
<dbReference type="RefSeq" id="WP_354185355.1">
    <property type="nucleotide sequence ID" value="NZ_JBEPLT010000001.1"/>
</dbReference>
<dbReference type="InterPro" id="IPR058647">
    <property type="entry name" value="BSH_CzcB-like"/>
</dbReference>